<feature type="signal peptide" evidence="2">
    <location>
        <begin position="1"/>
        <end position="19"/>
    </location>
</feature>
<keyword evidence="2" id="KW-0732">Signal</keyword>
<proteinExistence type="evidence at transcript level"/>
<accession>A0A0K8R5U9</accession>
<name>A0A0K8R5U9_IXORI</name>
<dbReference type="AlphaFoldDB" id="A0A0K8R5U9"/>
<sequence length="85" mass="9652">MKSIVAVLCFLAVVVYCTAMLLEEQCRAPHPFASCDGSVPLRNILRSFNQPDTGKELQERSWKKEKIETKNLRPTSTFDASKHLK</sequence>
<feature type="chain" id="PRO_5005516123" evidence="2">
    <location>
        <begin position="20"/>
        <end position="85"/>
    </location>
</feature>
<evidence type="ECO:0000313" key="3">
    <source>
        <dbReference type="EMBL" id="JAA66537.1"/>
    </source>
</evidence>
<feature type="region of interest" description="Disordered" evidence="1">
    <location>
        <begin position="55"/>
        <end position="85"/>
    </location>
</feature>
<feature type="compositionally biased region" description="Basic and acidic residues" evidence="1">
    <location>
        <begin position="55"/>
        <end position="71"/>
    </location>
</feature>
<evidence type="ECO:0000256" key="1">
    <source>
        <dbReference type="SAM" id="MobiDB-lite"/>
    </source>
</evidence>
<dbReference type="EMBL" id="GADI01007271">
    <property type="protein sequence ID" value="JAA66537.1"/>
    <property type="molecule type" value="mRNA"/>
</dbReference>
<protein>
    <submittedName>
        <fullName evidence="3">Putative salivary kunitz domain protein</fullName>
    </submittedName>
</protein>
<evidence type="ECO:0000256" key="2">
    <source>
        <dbReference type="SAM" id="SignalP"/>
    </source>
</evidence>
<organism evidence="3">
    <name type="scientific">Ixodes ricinus</name>
    <name type="common">Common tick</name>
    <name type="synonym">Acarus ricinus</name>
    <dbReference type="NCBI Taxonomy" id="34613"/>
    <lineage>
        <taxon>Eukaryota</taxon>
        <taxon>Metazoa</taxon>
        <taxon>Ecdysozoa</taxon>
        <taxon>Arthropoda</taxon>
        <taxon>Chelicerata</taxon>
        <taxon>Arachnida</taxon>
        <taxon>Acari</taxon>
        <taxon>Parasitiformes</taxon>
        <taxon>Ixodida</taxon>
        <taxon>Ixodoidea</taxon>
        <taxon>Ixodidae</taxon>
        <taxon>Ixodinae</taxon>
        <taxon>Ixodes</taxon>
    </lineage>
</organism>
<reference evidence="3" key="1">
    <citation type="submission" date="2012-12" db="EMBL/GenBank/DDBJ databases">
        <title>Identification and characterization of a phenylalanine ammonia-lyase gene family in Isatis indigotica Fort.</title>
        <authorList>
            <person name="Liu Q."/>
            <person name="Chen J."/>
            <person name="Zhou X."/>
            <person name="Di P."/>
            <person name="Xiao Y."/>
            <person name="Xuan H."/>
            <person name="Zhang L."/>
            <person name="Chen W."/>
        </authorList>
    </citation>
    <scope>NUCLEOTIDE SEQUENCE</scope>
    <source>
        <tissue evidence="3">Salivary gland</tissue>
    </source>
</reference>